<feature type="transmembrane region" description="Helical" evidence="1">
    <location>
        <begin position="43"/>
        <end position="63"/>
    </location>
</feature>
<keyword evidence="1" id="KW-0812">Transmembrane</keyword>
<dbReference type="EMBL" id="CP014209">
    <property type="protein sequence ID" value="ANC31854.1"/>
    <property type="molecule type" value="Genomic_DNA"/>
</dbReference>
<name>A0A161IIT2_9MICO</name>
<dbReference type="RefSeq" id="WP_068203074.1">
    <property type="nucleotide sequence ID" value="NZ_CP014209.1"/>
</dbReference>
<keyword evidence="1" id="KW-0472">Membrane</keyword>
<organism evidence="2 3">
    <name type="scientific">Isoptericola dokdonensis DS-3</name>
    <dbReference type="NCBI Taxonomy" id="1300344"/>
    <lineage>
        <taxon>Bacteria</taxon>
        <taxon>Bacillati</taxon>
        <taxon>Actinomycetota</taxon>
        <taxon>Actinomycetes</taxon>
        <taxon>Micrococcales</taxon>
        <taxon>Promicromonosporaceae</taxon>
        <taxon>Isoptericola</taxon>
    </lineage>
</organism>
<dbReference type="PATRIC" id="fig|1300344.3.peg.2322"/>
<evidence type="ECO:0000313" key="2">
    <source>
        <dbReference type="EMBL" id="ANC31854.1"/>
    </source>
</evidence>
<keyword evidence="3" id="KW-1185">Reference proteome</keyword>
<evidence type="ECO:0000313" key="3">
    <source>
        <dbReference type="Proteomes" id="UP000076794"/>
    </source>
</evidence>
<sequence length="76" mass="8053">MTRSTRRPWLALLGALLFWGGTVMTVLFVAAAVWLLADDGQPAWVVLLASVLVAALGAGVVRLSRVPFSDALNVGF</sequence>
<dbReference type="KEGG" id="ido:I598_2314"/>
<gene>
    <name evidence="2" type="ORF">I598_2314</name>
</gene>
<proteinExistence type="predicted"/>
<protein>
    <submittedName>
        <fullName evidence="2">Uncharacterized protein</fullName>
    </submittedName>
</protein>
<dbReference type="AlphaFoldDB" id="A0A161IIT2"/>
<feature type="transmembrane region" description="Helical" evidence="1">
    <location>
        <begin position="12"/>
        <end position="37"/>
    </location>
</feature>
<evidence type="ECO:0000256" key="1">
    <source>
        <dbReference type="SAM" id="Phobius"/>
    </source>
</evidence>
<keyword evidence="1" id="KW-1133">Transmembrane helix</keyword>
<reference evidence="2 3" key="1">
    <citation type="submission" date="2016-01" db="EMBL/GenBank/DDBJ databases">
        <title>Complete genome sequence of a soil Actinobacterium, Isoptericola dokdonensis DS-3.</title>
        <authorList>
            <person name="Kwon S.-K."/>
            <person name="Kim J.F."/>
        </authorList>
    </citation>
    <scope>NUCLEOTIDE SEQUENCE [LARGE SCALE GENOMIC DNA]</scope>
    <source>
        <strain evidence="2 3">DS-3</strain>
    </source>
</reference>
<dbReference type="Proteomes" id="UP000076794">
    <property type="component" value="Chromosome"/>
</dbReference>
<accession>A0A161IIT2</accession>